<dbReference type="Pfam" id="PF07536">
    <property type="entry name" value="HWE_HK"/>
    <property type="match status" value="1"/>
</dbReference>
<evidence type="ECO:0000256" key="7">
    <source>
        <dbReference type="ARBA" id="ARBA00022840"/>
    </source>
</evidence>
<keyword evidence="5" id="KW-0547">Nucleotide-binding</keyword>
<dbReference type="Proteomes" id="UP000613160">
    <property type="component" value="Unassembled WGS sequence"/>
</dbReference>
<protein>
    <recommendedName>
        <fullName evidence="2">histidine kinase</fullName>
        <ecNumber evidence="2">2.7.13.3</ecNumber>
    </recommendedName>
</protein>
<keyword evidence="3" id="KW-0597">Phosphoprotein</keyword>
<dbReference type="InterPro" id="IPR011102">
    <property type="entry name" value="Sig_transdc_His_kinase_HWE"/>
</dbReference>
<dbReference type="SMART" id="SM00911">
    <property type="entry name" value="HWE_HK"/>
    <property type="match status" value="1"/>
</dbReference>
<evidence type="ECO:0000256" key="3">
    <source>
        <dbReference type="ARBA" id="ARBA00022553"/>
    </source>
</evidence>
<proteinExistence type="predicted"/>
<dbReference type="InterPro" id="IPR035965">
    <property type="entry name" value="PAS-like_dom_sf"/>
</dbReference>
<evidence type="ECO:0000256" key="4">
    <source>
        <dbReference type="ARBA" id="ARBA00022679"/>
    </source>
</evidence>
<keyword evidence="6 9" id="KW-0418">Kinase</keyword>
<feature type="domain" description="Signal transduction histidine kinase HWE region" evidence="8">
    <location>
        <begin position="207"/>
        <end position="288"/>
    </location>
</feature>
<dbReference type="PANTHER" id="PTHR41523">
    <property type="entry name" value="TWO-COMPONENT SYSTEM SENSOR PROTEIN"/>
    <property type="match status" value="1"/>
</dbReference>
<keyword evidence="4" id="KW-0808">Transferase</keyword>
<dbReference type="EC" id="2.7.13.3" evidence="2"/>
<reference evidence="9" key="2">
    <citation type="submission" date="2020-09" db="EMBL/GenBank/DDBJ databases">
        <authorList>
            <person name="Sun Q."/>
            <person name="Zhou Y."/>
        </authorList>
    </citation>
    <scope>NUCLEOTIDE SEQUENCE</scope>
    <source>
        <strain evidence="9">CGMCC 1.15493</strain>
    </source>
</reference>
<dbReference type="InterPro" id="IPR013656">
    <property type="entry name" value="PAS_4"/>
</dbReference>
<keyword evidence="10" id="KW-1185">Reference proteome</keyword>
<comment type="caution">
    <text evidence="9">The sequence shown here is derived from an EMBL/GenBank/DDBJ whole genome shotgun (WGS) entry which is preliminary data.</text>
</comment>
<evidence type="ECO:0000256" key="2">
    <source>
        <dbReference type="ARBA" id="ARBA00012438"/>
    </source>
</evidence>
<gene>
    <name evidence="9" type="ORF">GCM10011335_29510</name>
</gene>
<dbReference type="RefSeq" id="WP_244640205.1">
    <property type="nucleotide sequence ID" value="NZ_BMJJ01000007.1"/>
</dbReference>
<evidence type="ECO:0000313" key="9">
    <source>
        <dbReference type="EMBL" id="GGD24658.1"/>
    </source>
</evidence>
<dbReference type="Pfam" id="PF08448">
    <property type="entry name" value="PAS_4"/>
    <property type="match status" value="1"/>
</dbReference>
<keyword evidence="7" id="KW-0067">ATP-binding</keyword>
<name>A0A917DBU8_9HYPH</name>
<evidence type="ECO:0000256" key="6">
    <source>
        <dbReference type="ARBA" id="ARBA00022777"/>
    </source>
</evidence>
<evidence type="ECO:0000259" key="8">
    <source>
        <dbReference type="SMART" id="SM00911"/>
    </source>
</evidence>
<dbReference type="PANTHER" id="PTHR41523:SF7">
    <property type="entry name" value="HISTIDINE KINASE"/>
    <property type="match status" value="1"/>
</dbReference>
<dbReference type="Gene3D" id="3.30.565.10">
    <property type="entry name" value="Histidine kinase-like ATPase, C-terminal domain"/>
    <property type="match status" value="1"/>
</dbReference>
<evidence type="ECO:0000256" key="5">
    <source>
        <dbReference type="ARBA" id="ARBA00022741"/>
    </source>
</evidence>
<organism evidence="9 10">
    <name type="scientific">Aureimonas glaciei</name>
    <dbReference type="NCBI Taxonomy" id="1776957"/>
    <lineage>
        <taxon>Bacteria</taxon>
        <taxon>Pseudomonadati</taxon>
        <taxon>Pseudomonadota</taxon>
        <taxon>Alphaproteobacteria</taxon>
        <taxon>Hyphomicrobiales</taxon>
        <taxon>Aurantimonadaceae</taxon>
        <taxon>Aureimonas</taxon>
    </lineage>
</organism>
<sequence length="390" mass="43230">MDSAWVGVQGGTATLEGILGTCGRAGHEVLGFDWSTTSLGAMETWSQSLVTTVALTLSSRQPMCMWWGHELYNFHNDAYSTMLGKRAPGAIGRPARFLWDDVWDDILPLIRQALSGEAVWREDLPLVMTRNGYNEETWFTFSYSPVRDDAGRVVGMLNTVTETTQSVLDRQALVKANADLAVEVERTREALEHRIETDKRNRVLQRELTHRMKNTLAMVQAVVSQSIRHSASLDDAMRVVSERIGALSKAQDILTKNSWETTDIREVVSAAIMPHVDVADRFRISGPDLYLTAQQSLGLALAIHELGTNAAKYGALSDGAGRVEISWTLAAEGDFLFSWRECDGPEVEPPSRRGFGSRLVERIVGSYFSGRGELSYEAEGVLFTLTGRIE</sequence>
<comment type="catalytic activity">
    <reaction evidence="1">
        <text>ATP + protein L-histidine = ADP + protein N-phospho-L-histidine.</text>
        <dbReference type="EC" id="2.7.13.3"/>
    </reaction>
</comment>
<dbReference type="InterPro" id="IPR036890">
    <property type="entry name" value="HATPase_C_sf"/>
</dbReference>
<reference evidence="9" key="1">
    <citation type="journal article" date="2014" name="Int. J. Syst. Evol. Microbiol.">
        <title>Complete genome sequence of Corynebacterium casei LMG S-19264T (=DSM 44701T), isolated from a smear-ripened cheese.</title>
        <authorList>
            <consortium name="US DOE Joint Genome Institute (JGI-PGF)"/>
            <person name="Walter F."/>
            <person name="Albersmeier A."/>
            <person name="Kalinowski J."/>
            <person name="Ruckert C."/>
        </authorList>
    </citation>
    <scope>NUCLEOTIDE SEQUENCE</scope>
    <source>
        <strain evidence="9">CGMCC 1.15493</strain>
    </source>
</reference>
<evidence type="ECO:0000256" key="1">
    <source>
        <dbReference type="ARBA" id="ARBA00000085"/>
    </source>
</evidence>
<dbReference type="SUPFAM" id="SSF55785">
    <property type="entry name" value="PYP-like sensor domain (PAS domain)"/>
    <property type="match status" value="1"/>
</dbReference>
<dbReference type="Gene3D" id="3.30.450.20">
    <property type="entry name" value="PAS domain"/>
    <property type="match status" value="1"/>
</dbReference>
<dbReference type="GO" id="GO:0005524">
    <property type="term" value="F:ATP binding"/>
    <property type="evidence" value="ECO:0007669"/>
    <property type="project" value="UniProtKB-KW"/>
</dbReference>
<dbReference type="EMBL" id="BMJJ01000007">
    <property type="protein sequence ID" value="GGD24658.1"/>
    <property type="molecule type" value="Genomic_DNA"/>
</dbReference>
<dbReference type="GO" id="GO:0004673">
    <property type="term" value="F:protein histidine kinase activity"/>
    <property type="evidence" value="ECO:0007669"/>
    <property type="project" value="UniProtKB-EC"/>
</dbReference>
<dbReference type="AlphaFoldDB" id="A0A917DBU8"/>
<evidence type="ECO:0000313" key="10">
    <source>
        <dbReference type="Proteomes" id="UP000613160"/>
    </source>
</evidence>
<accession>A0A917DBU8</accession>